<feature type="transmembrane region" description="Helical" evidence="1">
    <location>
        <begin position="130"/>
        <end position="155"/>
    </location>
</feature>
<sequence length="181" mass="20289">MNSLLQQLKLNKNLDIRAFLVFQRLQRFYKTLNVVSALLAALSLAVLTFDEFHPTKSGLIRAAEGLLCSSALSAVIAVMASTMLLFKFEGRESATRKDLLLAWSPLAVMDLAIVEYLFGLVLWYSGKTSIWRMVLMSSQLAFLLGYCVWISLWMWDTMSSKGGLGREEAHAATEQKRTADD</sequence>
<dbReference type="OrthoDB" id="4849929at2759"/>
<protein>
    <submittedName>
        <fullName evidence="2">Uncharacterized protein</fullName>
    </submittedName>
</protein>
<evidence type="ECO:0000313" key="2">
    <source>
        <dbReference type="EMBL" id="KAF1998251.1"/>
    </source>
</evidence>
<gene>
    <name evidence="2" type="ORF">P154DRAFT_555351</name>
</gene>
<organism evidence="2 3">
    <name type="scientific">Amniculicola lignicola CBS 123094</name>
    <dbReference type="NCBI Taxonomy" id="1392246"/>
    <lineage>
        <taxon>Eukaryota</taxon>
        <taxon>Fungi</taxon>
        <taxon>Dikarya</taxon>
        <taxon>Ascomycota</taxon>
        <taxon>Pezizomycotina</taxon>
        <taxon>Dothideomycetes</taxon>
        <taxon>Pleosporomycetidae</taxon>
        <taxon>Pleosporales</taxon>
        <taxon>Amniculicolaceae</taxon>
        <taxon>Amniculicola</taxon>
    </lineage>
</organism>
<keyword evidence="1" id="KW-0472">Membrane</keyword>
<evidence type="ECO:0000256" key="1">
    <source>
        <dbReference type="SAM" id="Phobius"/>
    </source>
</evidence>
<feature type="transmembrane region" description="Helical" evidence="1">
    <location>
        <begin position="100"/>
        <end position="124"/>
    </location>
</feature>
<feature type="transmembrane region" description="Helical" evidence="1">
    <location>
        <begin position="31"/>
        <end position="49"/>
    </location>
</feature>
<dbReference type="AlphaFoldDB" id="A0A6A5WDN6"/>
<keyword evidence="1" id="KW-0812">Transmembrane</keyword>
<reference evidence="2" key="1">
    <citation type="journal article" date="2020" name="Stud. Mycol.">
        <title>101 Dothideomycetes genomes: a test case for predicting lifestyles and emergence of pathogens.</title>
        <authorList>
            <person name="Haridas S."/>
            <person name="Albert R."/>
            <person name="Binder M."/>
            <person name="Bloem J."/>
            <person name="Labutti K."/>
            <person name="Salamov A."/>
            <person name="Andreopoulos B."/>
            <person name="Baker S."/>
            <person name="Barry K."/>
            <person name="Bills G."/>
            <person name="Bluhm B."/>
            <person name="Cannon C."/>
            <person name="Castanera R."/>
            <person name="Culley D."/>
            <person name="Daum C."/>
            <person name="Ezra D."/>
            <person name="Gonzalez J."/>
            <person name="Henrissat B."/>
            <person name="Kuo A."/>
            <person name="Liang C."/>
            <person name="Lipzen A."/>
            <person name="Lutzoni F."/>
            <person name="Magnuson J."/>
            <person name="Mondo S."/>
            <person name="Nolan M."/>
            <person name="Ohm R."/>
            <person name="Pangilinan J."/>
            <person name="Park H.-J."/>
            <person name="Ramirez L."/>
            <person name="Alfaro M."/>
            <person name="Sun H."/>
            <person name="Tritt A."/>
            <person name="Yoshinaga Y."/>
            <person name="Zwiers L.-H."/>
            <person name="Turgeon B."/>
            <person name="Goodwin S."/>
            <person name="Spatafora J."/>
            <person name="Crous P."/>
            <person name="Grigoriev I."/>
        </authorList>
    </citation>
    <scope>NUCLEOTIDE SEQUENCE</scope>
    <source>
        <strain evidence="2">CBS 123094</strain>
    </source>
</reference>
<proteinExistence type="predicted"/>
<keyword evidence="1" id="KW-1133">Transmembrane helix</keyword>
<dbReference type="EMBL" id="ML977605">
    <property type="protein sequence ID" value="KAF1998251.1"/>
    <property type="molecule type" value="Genomic_DNA"/>
</dbReference>
<evidence type="ECO:0000313" key="3">
    <source>
        <dbReference type="Proteomes" id="UP000799779"/>
    </source>
</evidence>
<accession>A0A6A5WDN6</accession>
<dbReference type="Proteomes" id="UP000799779">
    <property type="component" value="Unassembled WGS sequence"/>
</dbReference>
<name>A0A6A5WDN6_9PLEO</name>
<keyword evidence="3" id="KW-1185">Reference proteome</keyword>
<feature type="transmembrane region" description="Helical" evidence="1">
    <location>
        <begin position="69"/>
        <end position="88"/>
    </location>
</feature>